<gene>
    <name evidence="1" type="ORF">LAZ67_1002143</name>
</gene>
<dbReference type="InterPro" id="IPR015422">
    <property type="entry name" value="PyrdxlP-dep_Trfase_small"/>
</dbReference>
<evidence type="ECO:0000313" key="2">
    <source>
        <dbReference type="Proteomes" id="UP001235939"/>
    </source>
</evidence>
<reference evidence="1 2" key="1">
    <citation type="submission" date="2022-01" db="EMBL/GenBank/DDBJ databases">
        <title>A chromosomal length assembly of Cordylochernes scorpioides.</title>
        <authorList>
            <person name="Zeh D."/>
            <person name="Zeh J."/>
        </authorList>
    </citation>
    <scope>NUCLEOTIDE SEQUENCE [LARGE SCALE GENOMIC DNA]</scope>
    <source>
        <strain evidence="1">IN4F17</strain>
        <tissue evidence="1">Whole Body</tissue>
    </source>
</reference>
<accession>A0ABY6JW99</accession>
<dbReference type="EMBL" id="CP092863">
    <property type="protein sequence ID" value="UYV60753.1"/>
    <property type="molecule type" value="Genomic_DNA"/>
</dbReference>
<keyword evidence="2" id="KW-1185">Reference proteome</keyword>
<proteinExistence type="predicted"/>
<evidence type="ECO:0000313" key="1">
    <source>
        <dbReference type="EMBL" id="UYV60753.1"/>
    </source>
</evidence>
<dbReference type="Gene3D" id="3.40.640.10">
    <property type="entry name" value="Type I PLP-dependent aspartate aminotransferase-like (Major domain)"/>
    <property type="match status" value="1"/>
</dbReference>
<sequence>MCDNATGDPTVFGNMRPCEEITEAVVDSVRSHKFDGYAPSTGKPNILLLCEKNSTNVILHLDKDSRRAETRWHDTVPILDLLLMQNRIDEYLLHIT</sequence>
<dbReference type="Proteomes" id="UP001235939">
    <property type="component" value="Chromosome 01"/>
</dbReference>
<dbReference type="InterPro" id="IPR015421">
    <property type="entry name" value="PyrdxlP-dep_Trfase_major"/>
</dbReference>
<organism evidence="1 2">
    <name type="scientific">Cordylochernes scorpioides</name>
    <dbReference type="NCBI Taxonomy" id="51811"/>
    <lineage>
        <taxon>Eukaryota</taxon>
        <taxon>Metazoa</taxon>
        <taxon>Ecdysozoa</taxon>
        <taxon>Arthropoda</taxon>
        <taxon>Chelicerata</taxon>
        <taxon>Arachnida</taxon>
        <taxon>Pseudoscorpiones</taxon>
        <taxon>Cheliferoidea</taxon>
        <taxon>Chernetidae</taxon>
        <taxon>Cordylochernes</taxon>
    </lineage>
</organism>
<dbReference type="Gene3D" id="3.90.1150.10">
    <property type="entry name" value="Aspartate Aminotransferase, domain 1"/>
    <property type="match status" value="1"/>
</dbReference>
<name>A0ABY6JW99_9ARAC</name>
<protein>
    <submittedName>
        <fullName evidence="1">TAT</fullName>
    </submittedName>
</protein>